<feature type="compositionally biased region" description="Polar residues" evidence="1">
    <location>
        <begin position="418"/>
        <end position="439"/>
    </location>
</feature>
<protein>
    <recommendedName>
        <fullName evidence="4">Arylsulfotransferase</fullName>
    </recommendedName>
</protein>
<evidence type="ECO:0000256" key="2">
    <source>
        <dbReference type="SAM" id="Phobius"/>
    </source>
</evidence>
<sequence length="506" mass="57536">MTCPPDTEWQAHDSWQHVIKMELFDCTPHHRSRNATGTLTRHRWRLSIHIRLRLKENLLYEYLSVMRKRSKRYQAIFILLALSVMSSGVVTAEYVAAEQNGTMRDRIEDSAGVPVEERTQLVEPRENPTVISTQKFGWDALIVFGTEGRLQYYNNSLDRYHDVDPVANTSSTVEFIGAKYEDDKTHLIIQQLNISTNQISTQYRHTVARTTRPHRWHDADRIDKSRYAIADIRDDSVFIINTSSNVREFEWNAQSAYDLSSGGPFPRDWTHINDVEYLRDGTLMVSLRNQDSVVFIEPNGQLNQSWTLGSDDAYQTLNEQHNPDFIPQESGGPAIIVADSQNDRIVEYQRQGQEWKQTWIWYDTEMSWPRDADRLPNGHTLIGDTNSGRVLEVAPNGSVVWRIEGIPSYDVERLGTGDESTNGPSAQKASIQPRNPETSVRESQLVGASMLPDIFVNSVAFVTPLWLSGVGQTASVLGAGSGGLLLTLTVITYRSRIREGISRWLR</sequence>
<reference evidence="3" key="1">
    <citation type="journal article" date="2007" name="ISME J.">
        <title>Genomic plasticity in prokaryotes: the case of the square haloarchaeon.</title>
        <authorList>
            <person name="Cuadros-Orellana S."/>
            <person name="Martin-Cuadrado A.B."/>
            <person name="Legault B."/>
            <person name="D'Auria G."/>
            <person name="Zhaxybayeva O."/>
            <person name="Papke R.T."/>
            <person name="Rodriguez-Valera F."/>
        </authorList>
    </citation>
    <scope>NUCLEOTIDE SEQUENCE</scope>
</reference>
<dbReference type="PANTHER" id="PTHR35340:SF5">
    <property type="entry name" value="ASST-DOMAIN-CONTAINING PROTEIN"/>
    <property type="match status" value="1"/>
</dbReference>
<feature type="region of interest" description="Disordered" evidence="1">
    <location>
        <begin position="412"/>
        <end position="439"/>
    </location>
</feature>
<evidence type="ECO:0008006" key="4">
    <source>
        <dbReference type="Google" id="ProtNLM"/>
    </source>
</evidence>
<dbReference type="EMBL" id="EF584000">
    <property type="protein sequence ID" value="ABQ76097.1"/>
    <property type="molecule type" value="Genomic_DNA"/>
</dbReference>
<dbReference type="PANTHER" id="PTHR35340">
    <property type="entry name" value="PQQ ENZYME REPEAT PROTEIN-RELATED"/>
    <property type="match status" value="1"/>
</dbReference>
<dbReference type="AlphaFoldDB" id="A5YSZ0"/>
<keyword evidence="2" id="KW-1133">Transmembrane helix</keyword>
<name>A5YSZ0_9EURY</name>
<evidence type="ECO:0000313" key="3">
    <source>
        <dbReference type="EMBL" id="ABQ76097.1"/>
    </source>
</evidence>
<keyword evidence="2" id="KW-0472">Membrane</keyword>
<dbReference type="Gene3D" id="2.120.10.30">
    <property type="entry name" value="TolB, C-terminal domain"/>
    <property type="match status" value="1"/>
</dbReference>
<feature type="transmembrane region" description="Helical" evidence="2">
    <location>
        <begin position="76"/>
        <end position="97"/>
    </location>
</feature>
<accession>A5YSZ0</accession>
<dbReference type="SUPFAM" id="SSF101898">
    <property type="entry name" value="NHL repeat"/>
    <property type="match status" value="1"/>
</dbReference>
<evidence type="ECO:0000256" key="1">
    <source>
        <dbReference type="SAM" id="MobiDB-lite"/>
    </source>
</evidence>
<dbReference type="InterPro" id="IPR011042">
    <property type="entry name" value="6-blade_b-propeller_TolB-like"/>
</dbReference>
<keyword evidence="2" id="KW-0812">Transmembrane</keyword>
<dbReference type="Pfam" id="PF14269">
    <property type="entry name" value="Arylsulfotran_2"/>
    <property type="match status" value="1"/>
</dbReference>
<dbReference type="InterPro" id="IPR039535">
    <property type="entry name" value="ASST-like"/>
</dbReference>
<proteinExistence type="predicted"/>
<organism evidence="3">
    <name type="scientific">uncultured haloarchaeon</name>
    <dbReference type="NCBI Taxonomy" id="160804"/>
    <lineage>
        <taxon>Archaea</taxon>
        <taxon>Methanobacteriati</taxon>
        <taxon>Methanobacteriota</taxon>
        <taxon>Stenosarchaea group</taxon>
        <taxon>Halobacteria</taxon>
        <taxon>Halobacteriales</taxon>
        <taxon>Halobacteriaceae</taxon>
        <taxon>environmental samples</taxon>
    </lineage>
</organism>
<dbReference type="InterPro" id="IPR053143">
    <property type="entry name" value="Arylsulfate_ST"/>
</dbReference>